<dbReference type="InterPro" id="IPR012847">
    <property type="entry name" value="Sucrose_phosphatase_pln/cyn"/>
</dbReference>
<dbReference type="GO" id="GO:0050307">
    <property type="term" value="F:sucrose-phosphate phosphatase activity"/>
    <property type="evidence" value="ECO:0007669"/>
    <property type="project" value="UniProtKB-UniRule"/>
</dbReference>
<evidence type="ECO:0000256" key="5">
    <source>
        <dbReference type="ARBA" id="ARBA00022801"/>
    </source>
</evidence>
<dbReference type="Pfam" id="PF05116">
    <property type="entry name" value="S6PP"/>
    <property type="match status" value="1"/>
</dbReference>
<dbReference type="InterPro" id="IPR006379">
    <property type="entry name" value="HAD-SF_hydro_IIB"/>
</dbReference>
<dbReference type="NCBIfam" id="TIGR01482">
    <property type="entry name" value="SPP-subfamily"/>
    <property type="match status" value="1"/>
</dbReference>
<comment type="subunit">
    <text evidence="4 8">Homodimer.</text>
</comment>
<evidence type="ECO:0000256" key="4">
    <source>
        <dbReference type="ARBA" id="ARBA00011738"/>
    </source>
</evidence>
<dbReference type="InterPro" id="IPR036412">
    <property type="entry name" value="HAD-like_sf"/>
</dbReference>
<dbReference type="InterPro" id="IPR006380">
    <property type="entry name" value="SPP-like_dom"/>
</dbReference>
<dbReference type="NCBIfam" id="TIGR01485">
    <property type="entry name" value="SPP_plant-cyano"/>
    <property type="match status" value="1"/>
</dbReference>
<evidence type="ECO:0000259" key="10">
    <source>
        <dbReference type="Pfam" id="PF08472"/>
    </source>
</evidence>
<organism evidence="11">
    <name type="scientific">Wollemia nobilis</name>
    <dbReference type="NCBI Taxonomy" id="56998"/>
    <lineage>
        <taxon>Eukaryota</taxon>
        <taxon>Viridiplantae</taxon>
        <taxon>Streptophyta</taxon>
        <taxon>Embryophyta</taxon>
        <taxon>Tracheophyta</taxon>
        <taxon>Spermatophyta</taxon>
        <taxon>Pinopsida</taxon>
        <taxon>Pinidae</taxon>
        <taxon>Conifers II</taxon>
        <taxon>Araucariales</taxon>
        <taxon>Araucariaceae</taxon>
        <taxon>Wollemia</taxon>
    </lineage>
</organism>
<dbReference type="AlphaFoldDB" id="A0A0C9RQH8"/>
<comment type="catalytic activity">
    <reaction evidence="7 8">
        <text>sucrose 6(F)-phosphate + H2O = sucrose + phosphate</text>
        <dbReference type="Rhea" id="RHEA:19289"/>
        <dbReference type="ChEBI" id="CHEBI:15377"/>
        <dbReference type="ChEBI" id="CHEBI:17992"/>
        <dbReference type="ChEBI" id="CHEBI:43474"/>
        <dbReference type="ChEBI" id="CHEBI:57723"/>
        <dbReference type="EC" id="3.1.3.24"/>
    </reaction>
</comment>
<protein>
    <recommendedName>
        <fullName evidence="8">Sucrose-phosphatase</fullName>
        <ecNumber evidence="8">3.1.3.24</ecNumber>
    </recommendedName>
</protein>
<keyword evidence="5 8" id="KW-0378">Hydrolase</keyword>
<dbReference type="InterPro" id="IPR032710">
    <property type="entry name" value="NTF2-like_dom_sf"/>
</dbReference>
<dbReference type="SFLD" id="SFLDF00043">
    <property type="entry name" value="sucrose-phosphatase"/>
    <property type="match status" value="1"/>
</dbReference>
<dbReference type="Gene3D" id="3.40.50.1000">
    <property type="entry name" value="HAD superfamily/HAD-like"/>
    <property type="match status" value="1"/>
</dbReference>
<keyword evidence="6 8" id="KW-0460">Magnesium</keyword>
<evidence type="ECO:0000256" key="1">
    <source>
        <dbReference type="ARBA" id="ARBA00001946"/>
    </source>
</evidence>
<evidence type="ECO:0000256" key="2">
    <source>
        <dbReference type="ARBA" id="ARBA00005070"/>
    </source>
</evidence>
<dbReference type="PANTHER" id="PTHR46521">
    <property type="entry name" value="SUCROSE-PHOSPHATASE 2-RELATED"/>
    <property type="match status" value="1"/>
</dbReference>
<dbReference type="SFLD" id="SFLDG01140">
    <property type="entry name" value="C2.B:_Phosphomannomutase_and_P"/>
    <property type="match status" value="1"/>
</dbReference>
<dbReference type="EMBL" id="GCHU01024932">
    <property type="protein sequence ID" value="JAG85714.1"/>
    <property type="molecule type" value="Transcribed_RNA"/>
</dbReference>
<dbReference type="SFLD" id="SFLDG01141">
    <property type="entry name" value="C2.B.1:_Sucrose_Phosphatase_Li"/>
    <property type="match status" value="1"/>
</dbReference>
<dbReference type="CDD" id="cd02605">
    <property type="entry name" value="HAD_SPP"/>
    <property type="match status" value="1"/>
</dbReference>
<evidence type="ECO:0000313" key="11">
    <source>
        <dbReference type="EMBL" id="JAG85714.1"/>
    </source>
</evidence>
<evidence type="ECO:0000256" key="7">
    <source>
        <dbReference type="ARBA" id="ARBA00048036"/>
    </source>
</evidence>
<evidence type="ECO:0000256" key="8">
    <source>
        <dbReference type="RuleBase" id="RU368007"/>
    </source>
</evidence>
<dbReference type="GO" id="GO:0005986">
    <property type="term" value="P:sucrose biosynthetic process"/>
    <property type="evidence" value="ECO:0007669"/>
    <property type="project" value="UniProtKB-UniRule"/>
</dbReference>
<sequence length="424" mass="48391">MAEFMGSPRLMIVSDLDNTMVDHHDPESTSLLRFNALWEADYRHDSLLVFSTGRSPTLYKELRKEKPLLTPDITIMSVGTEITYGDAMVPDKGWEEWLNQGWDRGIVVEEASKFPQLKLQVETEQRPHKVSYYIDKSSAPEVINTLSKQLDERQLDFKIIYSGGIDLDILPKGAGKGQALAYLLKKFDSEGKSPLNTLVCGDSGNDAELFSVADVYGVMVSNAQEELLQWYAENAKGNPKTIHASERCAAGIIQAMQHFNLDPNISPRDVMGHCQNGPKYFSLGHEVVEFYLLCEKWRRAEVEDSNEIFQRLKSAIDSNCSLVHPWGVEENLFSEVDVLRKCYGDQKGKQYRIWIDRIRPLKIASDIWLVKFDKWELIEKERHCSLTTALLKTKHDAPNALVWFHIHATWRDGCGNSNNLYFSI</sequence>
<dbReference type="Pfam" id="PF08472">
    <property type="entry name" value="S6PP_C"/>
    <property type="match status" value="1"/>
</dbReference>
<feature type="domain" description="Sucrose-phosphatase C-terminal" evidence="10">
    <location>
        <begin position="284"/>
        <end position="411"/>
    </location>
</feature>
<reference evidence="11" key="1">
    <citation type="submission" date="2015-02" db="EMBL/GenBank/DDBJ databases">
        <title>A transcriptome of Wollemia nobilis - a relic of Gondwana.</title>
        <authorList>
            <person name="Chia J.Y."/>
            <person name="Leong Y.S."/>
            <person name="Abdul Karim S."/>
            <person name="Wan Azmi N."/>
            <person name="Hercus R."/>
            <person name="Croft L."/>
        </authorList>
    </citation>
    <scope>NUCLEOTIDE SEQUENCE</scope>
    <source>
        <strain evidence="11">MaeBrown</strain>
        <tissue evidence="11">Leaf</tissue>
    </source>
</reference>
<dbReference type="Gene3D" id="3.10.450.50">
    <property type="match status" value="1"/>
</dbReference>
<dbReference type="GO" id="GO:0000287">
    <property type="term" value="F:magnesium ion binding"/>
    <property type="evidence" value="ECO:0007669"/>
    <property type="project" value="UniProtKB-UniRule"/>
</dbReference>
<dbReference type="NCBIfam" id="TIGR01484">
    <property type="entry name" value="HAD-SF-IIB"/>
    <property type="match status" value="1"/>
</dbReference>
<dbReference type="PANTHER" id="PTHR46521:SF4">
    <property type="entry name" value="SUCROSE-PHOSPHATASE 2-RELATED"/>
    <property type="match status" value="1"/>
</dbReference>
<dbReference type="UniPathway" id="UPA00371">
    <property type="reaction ID" value="UER00546"/>
</dbReference>
<dbReference type="InterPro" id="IPR023214">
    <property type="entry name" value="HAD_sf"/>
</dbReference>
<dbReference type="EC" id="3.1.3.24" evidence="8"/>
<comment type="similarity">
    <text evidence="3 8">Belongs to the sucrose phosphatase family.</text>
</comment>
<comment type="pathway">
    <text evidence="2 8">Glycan biosynthesis; sucrose biosynthesis; sucrose from D-fructose 6-phosphate and UDP-alpha-D-glucose: step 2/2.</text>
</comment>
<evidence type="ECO:0000256" key="6">
    <source>
        <dbReference type="ARBA" id="ARBA00022842"/>
    </source>
</evidence>
<dbReference type="SFLD" id="SFLDS00003">
    <property type="entry name" value="Haloacid_Dehalogenase"/>
    <property type="match status" value="1"/>
</dbReference>
<dbReference type="InterPro" id="IPR051518">
    <property type="entry name" value="Sucrose_Phosphatase"/>
</dbReference>
<dbReference type="Gene3D" id="3.90.1070.10">
    <property type="match status" value="1"/>
</dbReference>
<feature type="domain" description="Sucrose phosphatase-like" evidence="9">
    <location>
        <begin position="9"/>
        <end position="260"/>
    </location>
</feature>
<dbReference type="SUPFAM" id="SSF54427">
    <property type="entry name" value="NTF2-like"/>
    <property type="match status" value="1"/>
</dbReference>
<evidence type="ECO:0000259" key="9">
    <source>
        <dbReference type="Pfam" id="PF05116"/>
    </source>
</evidence>
<comment type="cofactor">
    <cofactor evidence="1 8">
        <name>Mg(2+)</name>
        <dbReference type="ChEBI" id="CHEBI:18420"/>
    </cofactor>
</comment>
<dbReference type="SUPFAM" id="SSF56784">
    <property type="entry name" value="HAD-like"/>
    <property type="match status" value="1"/>
</dbReference>
<dbReference type="InterPro" id="IPR013679">
    <property type="entry name" value="SPP_C"/>
</dbReference>
<name>A0A0C9RQH8_9CONI</name>
<accession>A0A0C9RQH8</accession>
<proteinExistence type="inferred from homology"/>
<comment type="function">
    <text evidence="8">Catalyzes the final step of sucrose synthesis.</text>
</comment>
<evidence type="ECO:0000256" key="3">
    <source>
        <dbReference type="ARBA" id="ARBA00007211"/>
    </source>
</evidence>